<accession>A0A330L6X6</accession>
<name>A0A330L6X6_9BACT</name>
<sequence length="114" mass="12400">MGYHRKSPRFGVNFGSTFAGDALAGQGTITNLSVGGCSVDSKISLPTQSVVGLKIQLPDSQWPLEIEQAVVRWVRGNTFGLEFQALSNPNTTRLQQLLQDLDQGPLVVMHRAAY</sequence>
<dbReference type="Proteomes" id="UP000248168">
    <property type="component" value="Unassembled WGS sequence"/>
</dbReference>
<dbReference type="RefSeq" id="WP_121989743.1">
    <property type="nucleotide sequence ID" value="NZ_OUNR01000016.1"/>
</dbReference>
<evidence type="ECO:0000259" key="1">
    <source>
        <dbReference type="Pfam" id="PF07238"/>
    </source>
</evidence>
<feature type="domain" description="PilZ" evidence="1">
    <location>
        <begin position="4"/>
        <end position="98"/>
    </location>
</feature>
<dbReference type="AlphaFoldDB" id="A0A330L6X6"/>
<dbReference type="InterPro" id="IPR009875">
    <property type="entry name" value="PilZ_domain"/>
</dbReference>
<organism evidence="2 3">
    <name type="scientific">Nitrospira lenta</name>
    <dbReference type="NCBI Taxonomy" id="1436998"/>
    <lineage>
        <taxon>Bacteria</taxon>
        <taxon>Pseudomonadati</taxon>
        <taxon>Nitrospirota</taxon>
        <taxon>Nitrospiria</taxon>
        <taxon>Nitrospirales</taxon>
        <taxon>Nitrospiraceae</taxon>
        <taxon>Nitrospira</taxon>
    </lineage>
</organism>
<keyword evidence="3" id="KW-1185">Reference proteome</keyword>
<evidence type="ECO:0000313" key="3">
    <source>
        <dbReference type="Proteomes" id="UP000248168"/>
    </source>
</evidence>
<dbReference type="Pfam" id="PF07238">
    <property type="entry name" value="PilZ"/>
    <property type="match status" value="1"/>
</dbReference>
<gene>
    <name evidence="2" type="ORF">NITLEN_30382</name>
</gene>
<evidence type="ECO:0000313" key="2">
    <source>
        <dbReference type="EMBL" id="SPP65468.1"/>
    </source>
</evidence>
<dbReference type="SUPFAM" id="SSF141371">
    <property type="entry name" value="PilZ domain-like"/>
    <property type="match status" value="1"/>
</dbReference>
<dbReference type="Gene3D" id="2.40.10.220">
    <property type="entry name" value="predicted glycosyltransferase like domains"/>
    <property type="match status" value="1"/>
</dbReference>
<proteinExistence type="predicted"/>
<dbReference type="EMBL" id="OUNR01000016">
    <property type="protein sequence ID" value="SPP65468.1"/>
    <property type="molecule type" value="Genomic_DNA"/>
</dbReference>
<dbReference type="GO" id="GO:0035438">
    <property type="term" value="F:cyclic-di-GMP binding"/>
    <property type="evidence" value="ECO:0007669"/>
    <property type="project" value="InterPro"/>
</dbReference>
<protein>
    <recommendedName>
        <fullName evidence="1">PilZ domain-containing protein</fullName>
    </recommendedName>
</protein>
<dbReference type="InParanoid" id="A0A330L6X6"/>
<reference evidence="3" key="1">
    <citation type="submission" date="2018-04" db="EMBL/GenBank/DDBJ databases">
        <authorList>
            <person name="Lucker S."/>
            <person name="Sakoula D."/>
        </authorList>
    </citation>
    <scope>NUCLEOTIDE SEQUENCE [LARGE SCALE GENOMIC DNA]</scope>
</reference>
<dbReference type="OrthoDB" id="7864450at2"/>